<dbReference type="Proteomes" id="UP000054596">
    <property type="component" value="Unassembled WGS sequence"/>
</dbReference>
<reference evidence="2" key="1">
    <citation type="submission" date="2016-01" db="EMBL/GenBank/DDBJ databases">
        <authorList>
            <person name="Peeters C."/>
        </authorList>
    </citation>
    <scope>NUCLEOTIDE SEQUENCE [LARGE SCALE GENOMIC DNA]</scope>
    <source>
        <strain evidence="2">LMG 29325</strain>
    </source>
</reference>
<dbReference type="OrthoDB" id="9902557at2"/>
<protein>
    <submittedName>
        <fullName evidence="2">Uncharacterized protein</fullName>
    </submittedName>
</protein>
<comment type="caution">
    <text evidence="2">The sequence shown here is derived from an EMBL/GenBank/DDBJ whole genome shotgun (WGS) entry which is preliminary data.</text>
</comment>
<evidence type="ECO:0000313" key="2">
    <source>
        <dbReference type="EMBL" id="SAK88764.1"/>
    </source>
</evidence>
<accession>A0A158D267</accession>
<keyword evidence="3" id="KW-1185">Reference proteome</keyword>
<dbReference type="RefSeq" id="WP_086973130.1">
    <property type="nucleotide sequence ID" value="NZ_FCOJ02000067.1"/>
</dbReference>
<name>A0A158D267_9BURK</name>
<feature type="region of interest" description="Disordered" evidence="1">
    <location>
        <begin position="48"/>
        <end position="67"/>
    </location>
</feature>
<proteinExistence type="predicted"/>
<evidence type="ECO:0000313" key="3">
    <source>
        <dbReference type="Proteomes" id="UP000054596"/>
    </source>
</evidence>
<gene>
    <name evidence="2" type="ORF">AWB82_06199</name>
</gene>
<sequence length="67" mass="7660">MHVLRRSTETSEYTVRGAQRMIGGCFLREPIHISINVKSARDGRFASRFLQQRPKPGMSETASIRCH</sequence>
<evidence type="ECO:0000256" key="1">
    <source>
        <dbReference type="SAM" id="MobiDB-lite"/>
    </source>
</evidence>
<organism evidence="2 3">
    <name type="scientific">Caballeronia glebae</name>
    <dbReference type="NCBI Taxonomy" id="1777143"/>
    <lineage>
        <taxon>Bacteria</taxon>
        <taxon>Pseudomonadati</taxon>
        <taxon>Pseudomonadota</taxon>
        <taxon>Betaproteobacteria</taxon>
        <taxon>Burkholderiales</taxon>
        <taxon>Burkholderiaceae</taxon>
        <taxon>Caballeronia</taxon>
    </lineage>
</organism>
<dbReference type="AlphaFoldDB" id="A0A158D267"/>
<dbReference type="EMBL" id="FCOJ02000067">
    <property type="protein sequence ID" value="SAK88764.1"/>
    <property type="molecule type" value="Genomic_DNA"/>
</dbReference>